<comment type="similarity">
    <text evidence="1 7">Belongs to the glycosyl hydrolase 5 (cellulase A) family.</text>
</comment>
<evidence type="ECO:0000256" key="1">
    <source>
        <dbReference type="ARBA" id="ARBA00005641"/>
    </source>
</evidence>
<keyword evidence="4" id="KW-0119">Carbohydrate metabolism</keyword>
<comment type="caution">
    <text evidence="9">The sequence shown here is derived from an EMBL/GenBank/DDBJ whole genome shotgun (WGS) entry which is preliminary data.</text>
</comment>
<evidence type="ECO:0000256" key="4">
    <source>
        <dbReference type="ARBA" id="ARBA00023277"/>
    </source>
</evidence>
<dbReference type="EMBL" id="BAABFL010000096">
    <property type="protein sequence ID" value="GAA4648735.1"/>
    <property type="molecule type" value="Genomic_DNA"/>
</dbReference>
<keyword evidence="2 7" id="KW-0378">Hydrolase</keyword>
<proteinExistence type="inferred from homology"/>
<gene>
    <name evidence="9" type="ORF">GCM10023116_10080</name>
</gene>
<dbReference type="InterPro" id="IPR001547">
    <property type="entry name" value="Glyco_hydro_5"/>
</dbReference>
<dbReference type="InterPro" id="IPR017853">
    <property type="entry name" value="GH"/>
</dbReference>
<dbReference type="PANTHER" id="PTHR31297">
    <property type="entry name" value="GLUCAN ENDO-1,6-BETA-GLUCOSIDASE B"/>
    <property type="match status" value="1"/>
</dbReference>
<evidence type="ECO:0000259" key="8">
    <source>
        <dbReference type="Pfam" id="PF00150"/>
    </source>
</evidence>
<protein>
    <submittedName>
        <fullName evidence="9">Cellulase family glycosylhydrolase</fullName>
    </submittedName>
</protein>
<keyword evidence="6" id="KW-0624">Polysaccharide degradation</keyword>
<keyword evidence="5 7" id="KW-0326">Glycosidase</keyword>
<accession>A0ABP8UY22</accession>
<reference evidence="10" key="1">
    <citation type="journal article" date="2019" name="Int. J. Syst. Evol. Microbiol.">
        <title>The Global Catalogue of Microorganisms (GCM) 10K type strain sequencing project: providing services to taxonomists for standard genome sequencing and annotation.</title>
        <authorList>
            <consortium name="The Broad Institute Genomics Platform"/>
            <consortium name="The Broad Institute Genome Sequencing Center for Infectious Disease"/>
            <person name="Wu L."/>
            <person name="Ma J."/>
        </authorList>
    </citation>
    <scope>NUCLEOTIDE SEQUENCE [LARGE SCALE GENOMIC DNA]</scope>
    <source>
        <strain evidence="10">JCM 17805</strain>
    </source>
</reference>
<organism evidence="9 10">
    <name type="scientific">Kistimonas scapharcae</name>
    <dbReference type="NCBI Taxonomy" id="1036133"/>
    <lineage>
        <taxon>Bacteria</taxon>
        <taxon>Pseudomonadati</taxon>
        <taxon>Pseudomonadota</taxon>
        <taxon>Gammaproteobacteria</taxon>
        <taxon>Oceanospirillales</taxon>
        <taxon>Endozoicomonadaceae</taxon>
        <taxon>Kistimonas</taxon>
    </lineage>
</organism>
<dbReference type="Gene3D" id="3.20.20.80">
    <property type="entry name" value="Glycosidases"/>
    <property type="match status" value="1"/>
</dbReference>
<feature type="domain" description="Glycoside hydrolase family 5" evidence="8">
    <location>
        <begin position="95"/>
        <end position="363"/>
    </location>
</feature>
<evidence type="ECO:0000313" key="10">
    <source>
        <dbReference type="Proteomes" id="UP001500604"/>
    </source>
</evidence>
<dbReference type="PANTHER" id="PTHR31297:SF41">
    <property type="entry name" value="ENDOGLUCANASE, PUTATIVE (AFU_ORTHOLOGUE AFUA_5G01830)-RELATED"/>
    <property type="match status" value="1"/>
</dbReference>
<evidence type="ECO:0000256" key="3">
    <source>
        <dbReference type="ARBA" id="ARBA00023001"/>
    </source>
</evidence>
<sequence length="419" mass="47343">MDKIAYIWGFTDTFLLQPRQATMIPSTTDALMRPLPIRWLPMLMLTVGMILTSALYGQDEPIPALRYQQMIGTGFATSWFKTEPPETSELPDGHLMQTMVDLRKAGFSNLRLRARADIYGFADIITDTGAEPAQYLDKAAMERFLTELERVVTIANNHGITPILSWLHHEAESRASTQDGENYVAWWSVVAEYFRDFPPTLGFNLMTEIGIQGFGGLRVDPSLSNEWMRHAMAAIRSTGGNNATRNLILTSPLKTEKGLTKLESDLFNGKHILAEWHRYASGPNQRGGNKDWHGDGSPEERRILLDAVATARQFQQSRGIPTWLGAWMPWDNANASLDQQEINAFATFFTTTLASQQIPWSMNELHAVYSIKDNQWRKWVRTGREHSLVINMEDVMAAIEKGRKKGENVPSKDVSAIRE</sequence>
<name>A0ABP8UY22_9GAMM</name>
<dbReference type="SUPFAM" id="SSF51445">
    <property type="entry name" value="(Trans)glycosidases"/>
    <property type="match status" value="1"/>
</dbReference>
<dbReference type="RefSeq" id="WP_345194439.1">
    <property type="nucleotide sequence ID" value="NZ_BAABFL010000096.1"/>
</dbReference>
<dbReference type="Proteomes" id="UP001500604">
    <property type="component" value="Unassembled WGS sequence"/>
</dbReference>
<keyword evidence="10" id="KW-1185">Reference proteome</keyword>
<evidence type="ECO:0000256" key="7">
    <source>
        <dbReference type="RuleBase" id="RU361153"/>
    </source>
</evidence>
<keyword evidence="3" id="KW-0136">Cellulose degradation</keyword>
<evidence type="ECO:0000313" key="9">
    <source>
        <dbReference type="EMBL" id="GAA4648735.1"/>
    </source>
</evidence>
<evidence type="ECO:0000256" key="2">
    <source>
        <dbReference type="ARBA" id="ARBA00022801"/>
    </source>
</evidence>
<evidence type="ECO:0000256" key="6">
    <source>
        <dbReference type="ARBA" id="ARBA00023326"/>
    </source>
</evidence>
<dbReference type="InterPro" id="IPR050386">
    <property type="entry name" value="Glycosyl_hydrolase_5"/>
</dbReference>
<dbReference type="Pfam" id="PF00150">
    <property type="entry name" value="Cellulase"/>
    <property type="match status" value="1"/>
</dbReference>
<evidence type="ECO:0000256" key="5">
    <source>
        <dbReference type="ARBA" id="ARBA00023295"/>
    </source>
</evidence>